<keyword evidence="8" id="KW-1133">Transmembrane helix</keyword>
<reference evidence="13 14" key="1">
    <citation type="submission" date="2018-11" db="EMBL/GenBank/DDBJ databases">
        <authorList>
            <person name="Ye M.-Q."/>
            <person name="Du Z.-J."/>
        </authorList>
    </citation>
    <scope>NUCLEOTIDE SEQUENCE [LARGE SCALE GENOMIC DNA]</scope>
    <source>
        <strain evidence="13 14">U0105</strain>
    </source>
</reference>
<evidence type="ECO:0000256" key="6">
    <source>
        <dbReference type="SAM" id="Coils"/>
    </source>
</evidence>
<comment type="similarity">
    <text evidence="4">Belongs to the methyl-accepting chemotaxis (MCP) protein family.</text>
</comment>
<evidence type="ECO:0000313" key="13">
    <source>
        <dbReference type="EMBL" id="RPJ68113.1"/>
    </source>
</evidence>
<dbReference type="InterPro" id="IPR004089">
    <property type="entry name" value="MCPsignal_dom"/>
</dbReference>
<evidence type="ECO:0000259" key="12">
    <source>
        <dbReference type="PROSITE" id="PS51179"/>
    </source>
</evidence>
<dbReference type="PROSITE" id="PS50111">
    <property type="entry name" value="CHEMOTAXIS_TRANSDUC_2"/>
    <property type="match status" value="1"/>
</dbReference>
<keyword evidence="8" id="KW-0472">Membrane</keyword>
<dbReference type="InterPro" id="IPR000327">
    <property type="entry name" value="POU_dom"/>
</dbReference>
<dbReference type="Pfam" id="PF00672">
    <property type="entry name" value="HAMP"/>
    <property type="match status" value="1"/>
</dbReference>
<dbReference type="InterPro" id="IPR003660">
    <property type="entry name" value="HAMP_dom"/>
</dbReference>
<dbReference type="EMBL" id="RPOK01000001">
    <property type="protein sequence ID" value="RPJ68113.1"/>
    <property type="molecule type" value="Genomic_DNA"/>
</dbReference>
<dbReference type="GO" id="GO:0007165">
    <property type="term" value="P:signal transduction"/>
    <property type="evidence" value="ECO:0007669"/>
    <property type="project" value="UniProtKB-KW"/>
</dbReference>
<keyword evidence="6" id="KW-0175">Coiled coil</keyword>
<protein>
    <submittedName>
        <fullName evidence="13">Methyl-accepting chemotaxis protein</fullName>
    </submittedName>
</protein>
<evidence type="ECO:0000313" key="14">
    <source>
        <dbReference type="Proteomes" id="UP000275281"/>
    </source>
</evidence>
<dbReference type="CDD" id="cd11386">
    <property type="entry name" value="MCP_signal"/>
    <property type="match status" value="1"/>
</dbReference>
<dbReference type="PROSITE" id="PS51179">
    <property type="entry name" value="POU_3"/>
    <property type="match status" value="1"/>
</dbReference>
<evidence type="ECO:0000259" key="9">
    <source>
        <dbReference type="PROSITE" id="PS50111"/>
    </source>
</evidence>
<sequence length="498" mass="53403">MKVTNSISFKLITAILAVIVIVIVVSGVFEYTSQKSRLNERLETQIAMTGARLQLNLPGAIWNFEEQQIARILDAELKSENISKLELFNDSGESVNATQGTVSKDIRTFNLRFDDGGSETDVGEINIHVDHSPVESDLSSLAAITVFKGLILSVLLIVSLYLLFEYLVRRPLAEVADALENIARGEGDLTRRIVVKKSDEIGKVAHSFNDFVSKIQDLVIAIQGSISEACDNALSVENGTTIGKGHIEKQQIETDQVAAAITQMSSASREIAQNIQNTADAAEQVSNDAQQVSNVIGESVSSINELSAQLDKATEVIQSLETDVEGIVSVLEVIISIAEQTNLLALNAAIEAARAGEQGRGFAVVADEVRALASRTQESTTQIQSTISKLQSSAKSAVNVMSDSQHQSKRSVESASSSSESISGILHSTQNITGMAAQIATAVEQQSTVSEELSHNINRIVSAGQDSLAQLSSMTTSAGNMRTTADKLEQLANQFKVK</sequence>
<organism evidence="13 14">
    <name type="scientific">Alteromonas sediminis</name>
    <dbReference type="NCBI Taxonomy" id="2259342"/>
    <lineage>
        <taxon>Bacteria</taxon>
        <taxon>Pseudomonadati</taxon>
        <taxon>Pseudomonadota</taxon>
        <taxon>Gammaproteobacteria</taxon>
        <taxon>Alteromonadales</taxon>
        <taxon>Alteromonadaceae</taxon>
        <taxon>Alteromonas/Salinimonas group</taxon>
        <taxon>Alteromonas</taxon>
    </lineage>
</organism>
<dbReference type="SMART" id="SM00304">
    <property type="entry name" value="HAMP"/>
    <property type="match status" value="1"/>
</dbReference>
<evidence type="ECO:0000256" key="2">
    <source>
        <dbReference type="ARBA" id="ARBA00022519"/>
    </source>
</evidence>
<keyword evidence="2" id="KW-1003">Cell membrane</keyword>
<keyword evidence="8" id="KW-0812">Transmembrane</keyword>
<name>A0A3N5Y4N1_9ALTE</name>
<dbReference type="SMART" id="SM00283">
    <property type="entry name" value="MA"/>
    <property type="match status" value="1"/>
</dbReference>
<dbReference type="GO" id="GO:0005886">
    <property type="term" value="C:plasma membrane"/>
    <property type="evidence" value="ECO:0007669"/>
    <property type="project" value="UniProtKB-SubCell"/>
</dbReference>
<feature type="transmembrane region" description="Helical" evidence="8">
    <location>
        <begin position="7"/>
        <end position="29"/>
    </location>
</feature>
<feature type="domain" description="T-SNARE coiled-coil homology" evidence="10">
    <location>
        <begin position="412"/>
        <end position="474"/>
    </location>
</feature>
<dbReference type="GO" id="GO:0006935">
    <property type="term" value="P:chemotaxis"/>
    <property type="evidence" value="ECO:0007669"/>
    <property type="project" value="UniProtKB-ARBA"/>
</dbReference>
<proteinExistence type="inferred from homology"/>
<evidence type="ECO:0000259" key="10">
    <source>
        <dbReference type="PROSITE" id="PS50192"/>
    </source>
</evidence>
<feature type="region of interest" description="Disordered" evidence="7">
    <location>
        <begin position="402"/>
        <end position="421"/>
    </location>
</feature>
<evidence type="ECO:0000256" key="3">
    <source>
        <dbReference type="ARBA" id="ARBA00023224"/>
    </source>
</evidence>
<evidence type="ECO:0000256" key="8">
    <source>
        <dbReference type="SAM" id="Phobius"/>
    </source>
</evidence>
<feature type="domain" description="HAMP" evidence="11">
    <location>
        <begin position="166"/>
        <end position="220"/>
    </location>
</feature>
<comment type="subcellular location">
    <subcellularLocation>
        <location evidence="1">Cell inner membrane</location>
        <topology evidence="1">Multi-pass membrane protein</topology>
    </subcellularLocation>
</comment>
<feature type="coiled-coil region" evidence="6">
    <location>
        <begin position="272"/>
        <end position="323"/>
    </location>
</feature>
<evidence type="ECO:0000256" key="7">
    <source>
        <dbReference type="SAM" id="MobiDB-lite"/>
    </source>
</evidence>
<comment type="caution">
    <text evidence="13">The sequence shown here is derived from an EMBL/GenBank/DDBJ whole genome shotgun (WGS) entry which is preliminary data.</text>
</comment>
<dbReference type="CDD" id="cd06225">
    <property type="entry name" value="HAMP"/>
    <property type="match status" value="1"/>
</dbReference>
<keyword evidence="2" id="KW-0997">Cell inner membrane</keyword>
<keyword evidence="14" id="KW-1185">Reference proteome</keyword>
<dbReference type="PROSITE" id="PS50192">
    <property type="entry name" value="T_SNARE"/>
    <property type="match status" value="1"/>
</dbReference>
<evidence type="ECO:0000256" key="1">
    <source>
        <dbReference type="ARBA" id="ARBA00004429"/>
    </source>
</evidence>
<gene>
    <name evidence="13" type="ORF">DRW07_01495</name>
</gene>
<dbReference type="OrthoDB" id="5800769at2"/>
<accession>A0A3N5Y4N1</accession>
<dbReference type="FunFam" id="1.10.287.950:FF:000001">
    <property type="entry name" value="Methyl-accepting chemotaxis sensory transducer"/>
    <property type="match status" value="1"/>
</dbReference>
<dbReference type="SUPFAM" id="SSF58104">
    <property type="entry name" value="Methyl-accepting chemotaxis protein (MCP) signaling domain"/>
    <property type="match status" value="1"/>
</dbReference>
<dbReference type="GO" id="GO:0003700">
    <property type="term" value="F:DNA-binding transcription factor activity"/>
    <property type="evidence" value="ECO:0007669"/>
    <property type="project" value="InterPro"/>
</dbReference>
<dbReference type="Pfam" id="PF00015">
    <property type="entry name" value="MCPsignal"/>
    <property type="match status" value="1"/>
</dbReference>
<dbReference type="Proteomes" id="UP000275281">
    <property type="component" value="Unassembled WGS sequence"/>
</dbReference>
<dbReference type="Gene3D" id="1.10.287.950">
    <property type="entry name" value="Methyl-accepting chemotaxis protein"/>
    <property type="match status" value="1"/>
</dbReference>
<feature type="domain" description="Methyl-accepting transducer" evidence="9">
    <location>
        <begin position="248"/>
        <end position="461"/>
    </location>
</feature>
<evidence type="ECO:0000256" key="4">
    <source>
        <dbReference type="ARBA" id="ARBA00029447"/>
    </source>
</evidence>
<keyword evidence="3 5" id="KW-0807">Transducer</keyword>
<evidence type="ECO:0000256" key="5">
    <source>
        <dbReference type="PROSITE-ProRule" id="PRU00284"/>
    </source>
</evidence>
<dbReference type="InterPro" id="IPR000727">
    <property type="entry name" value="T_SNARE_dom"/>
</dbReference>
<feature type="domain" description="POU-specific" evidence="12">
    <location>
        <begin position="480"/>
        <end position="498"/>
    </location>
</feature>
<dbReference type="PROSITE" id="PS50885">
    <property type="entry name" value="HAMP"/>
    <property type="match status" value="1"/>
</dbReference>
<dbReference type="PANTHER" id="PTHR32089">
    <property type="entry name" value="METHYL-ACCEPTING CHEMOTAXIS PROTEIN MCPB"/>
    <property type="match status" value="1"/>
</dbReference>
<dbReference type="Gene3D" id="6.10.340.10">
    <property type="match status" value="1"/>
</dbReference>
<dbReference type="RefSeq" id="WP_124026115.1">
    <property type="nucleotide sequence ID" value="NZ_JBHRSN010000005.1"/>
</dbReference>
<dbReference type="PANTHER" id="PTHR32089:SF112">
    <property type="entry name" value="LYSOZYME-LIKE PROTEIN-RELATED"/>
    <property type="match status" value="1"/>
</dbReference>
<evidence type="ECO:0000259" key="11">
    <source>
        <dbReference type="PROSITE" id="PS50885"/>
    </source>
</evidence>
<dbReference type="AlphaFoldDB" id="A0A3N5Y4N1"/>
<feature type="transmembrane region" description="Helical" evidence="8">
    <location>
        <begin position="141"/>
        <end position="164"/>
    </location>
</feature>